<proteinExistence type="predicted"/>
<evidence type="ECO:0000313" key="4">
    <source>
        <dbReference type="Proteomes" id="UP001055153"/>
    </source>
</evidence>
<name>A0ABQ4SPK5_9HYPH</name>
<dbReference type="PROSITE" id="PS50846">
    <property type="entry name" value="HMA_2"/>
    <property type="match status" value="1"/>
</dbReference>
<protein>
    <recommendedName>
        <fullName evidence="2">HMA domain-containing protein</fullName>
    </recommendedName>
</protein>
<organism evidence="3 4">
    <name type="scientific">Methylobacterium isbiliense</name>
    <dbReference type="NCBI Taxonomy" id="315478"/>
    <lineage>
        <taxon>Bacteria</taxon>
        <taxon>Pseudomonadati</taxon>
        <taxon>Pseudomonadota</taxon>
        <taxon>Alphaproteobacteria</taxon>
        <taxon>Hyphomicrobiales</taxon>
        <taxon>Methylobacteriaceae</taxon>
        <taxon>Methylobacterium</taxon>
    </lineage>
</organism>
<comment type="caution">
    <text evidence="3">The sequence shown here is derived from an EMBL/GenBank/DDBJ whole genome shotgun (WGS) entry which is preliminary data.</text>
</comment>
<dbReference type="InterPro" id="IPR036163">
    <property type="entry name" value="HMA_dom_sf"/>
</dbReference>
<evidence type="ECO:0000313" key="3">
    <source>
        <dbReference type="EMBL" id="GJE04429.1"/>
    </source>
</evidence>
<gene>
    <name evidence="3" type="ORF">GMJLKIPL_6393</name>
</gene>
<feature type="domain" description="HMA" evidence="2">
    <location>
        <begin position="25"/>
        <end position="94"/>
    </location>
</feature>
<evidence type="ECO:0000259" key="2">
    <source>
        <dbReference type="PROSITE" id="PS50846"/>
    </source>
</evidence>
<dbReference type="CDD" id="cd00371">
    <property type="entry name" value="HMA"/>
    <property type="match status" value="1"/>
</dbReference>
<reference evidence="3" key="1">
    <citation type="journal article" date="2021" name="Front. Microbiol.">
        <title>Comprehensive Comparative Genomics and Phenotyping of Methylobacterium Species.</title>
        <authorList>
            <person name="Alessa O."/>
            <person name="Ogura Y."/>
            <person name="Fujitani Y."/>
            <person name="Takami H."/>
            <person name="Hayashi T."/>
            <person name="Sahin N."/>
            <person name="Tani A."/>
        </authorList>
    </citation>
    <scope>NUCLEOTIDE SEQUENCE</scope>
    <source>
        <strain evidence="3">DSM 17168</strain>
    </source>
</reference>
<dbReference type="SUPFAM" id="SSF55008">
    <property type="entry name" value="HMA, heavy metal-associated domain"/>
    <property type="match status" value="1"/>
</dbReference>
<dbReference type="Gene3D" id="3.30.70.100">
    <property type="match status" value="1"/>
</dbReference>
<evidence type="ECO:0000256" key="1">
    <source>
        <dbReference type="SAM" id="SignalP"/>
    </source>
</evidence>
<dbReference type="EMBL" id="BPQQ01000121">
    <property type="protein sequence ID" value="GJE04429.1"/>
    <property type="molecule type" value="Genomic_DNA"/>
</dbReference>
<accession>A0ABQ4SPK5</accession>
<keyword evidence="4" id="KW-1185">Reference proteome</keyword>
<reference evidence="3" key="2">
    <citation type="submission" date="2021-08" db="EMBL/GenBank/DDBJ databases">
        <authorList>
            <person name="Tani A."/>
            <person name="Ola A."/>
            <person name="Ogura Y."/>
            <person name="Katsura K."/>
            <person name="Hayashi T."/>
        </authorList>
    </citation>
    <scope>NUCLEOTIDE SEQUENCE</scope>
    <source>
        <strain evidence="3">DSM 17168</strain>
    </source>
</reference>
<feature type="chain" id="PRO_5046378975" description="HMA domain-containing protein" evidence="1">
    <location>
        <begin position="23"/>
        <end position="98"/>
    </location>
</feature>
<dbReference type="InterPro" id="IPR006121">
    <property type="entry name" value="HMA_dom"/>
</dbReference>
<sequence>MQKTTRATLAIAALLTAGSAQAVQRTAVLDVKNVSCVTCAPVVKRAIGRVAGVTSVTVAEKADGTAIATVVYDDAKVRPEALAQASTDAGYPARVRAN</sequence>
<keyword evidence="1" id="KW-0732">Signal</keyword>
<dbReference type="Proteomes" id="UP001055153">
    <property type="component" value="Unassembled WGS sequence"/>
</dbReference>
<dbReference type="InterPro" id="IPR001802">
    <property type="entry name" value="MerP/CopZ"/>
</dbReference>
<dbReference type="Pfam" id="PF00403">
    <property type="entry name" value="HMA"/>
    <property type="match status" value="1"/>
</dbReference>
<feature type="signal peptide" evidence="1">
    <location>
        <begin position="1"/>
        <end position="22"/>
    </location>
</feature>
<dbReference type="PRINTS" id="PR00946">
    <property type="entry name" value="HGSCAVENGER"/>
</dbReference>
<dbReference type="RefSeq" id="WP_238241786.1">
    <property type="nucleotide sequence ID" value="NZ_BPQQ01000121.1"/>
</dbReference>